<name>A0ABT9H5B7_9SPHN</name>
<evidence type="ECO:0008006" key="4">
    <source>
        <dbReference type="Google" id="ProtNLM"/>
    </source>
</evidence>
<evidence type="ECO:0000313" key="2">
    <source>
        <dbReference type="EMBL" id="MDP4538498.1"/>
    </source>
</evidence>
<dbReference type="RefSeq" id="WP_305928629.1">
    <property type="nucleotide sequence ID" value="NZ_JAVAIL010000001.1"/>
</dbReference>
<feature type="compositionally biased region" description="Low complexity" evidence="1">
    <location>
        <begin position="9"/>
        <end position="19"/>
    </location>
</feature>
<feature type="region of interest" description="Disordered" evidence="1">
    <location>
        <begin position="140"/>
        <end position="192"/>
    </location>
</feature>
<evidence type="ECO:0000256" key="1">
    <source>
        <dbReference type="SAM" id="MobiDB-lite"/>
    </source>
</evidence>
<dbReference type="Proteomes" id="UP001235664">
    <property type="component" value="Unassembled WGS sequence"/>
</dbReference>
<comment type="caution">
    <text evidence="2">The sequence shown here is derived from an EMBL/GenBank/DDBJ whole genome shotgun (WGS) entry which is preliminary data.</text>
</comment>
<gene>
    <name evidence="2" type="ORF">Q9K01_02530</name>
</gene>
<organism evidence="2 3">
    <name type="scientific">Qipengyuania benthica</name>
    <dbReference type="NCBI Taxonomy" id="3067651"/>
    <lineage>
        <taxon>Bacteria</taxon>
        <taxon>Pseudomonadati</taxon>
        <taxon>Pseudomonadota</taxon>
        <taxon>Alphaproteobacteria</taxon>
        <taxon>Sphingomonadales</taxon>
        <taxon>Erythrobacteraceae</taxon>
        <taxon>Qipengyuania</taxon>
    </lineage>
</organism>
<keyword evidence="3" id="KW-1185">Reference proteome</keyword>
<feature type="region of interest" description="Disordered" evidence="1">
    <location>
        <begin position="1"/>
        <end position="80"/>
    </location>
</feature>
<reference evidence="2 3" key="1">
    <citation type="submission" date="2023-08" db="EMBL/GenBank/DDBJ databases">
        <title>genomic of DY56.</title>
        <authorList>
            <person name="Wang Y."/>
        </authorList>
    </citation>
    <scope>NUCLEOTIDE SEQUENCE [LARGE SCALE GENOMIC DNA]</scope>
    <source>
        <strain evidence="2 3">DY56-A-20</strain>
    </source>
</reference>
<feature type="compositionally biased region" description="Basic and acidic residues" evidence="1">
    <location>
        <begin position="61"/>
        <end position="74"/>
    </location>
</feature>
<feature type="compositionally biased region" description="Polar residues" evidence="1">
    <location>
        <begin position="148"/>
        <end position="161"/>
    </location>
</feature>
<protein>
    <recommendedName>
        <fullName evidence="4">DUF3618 domain-containing protein</fullName>
    </recommendedName>
</protein>
<evidence type="ECO:0000313" key="3">
    <source>
        <dbReference type="Proteomes" id="UP001235664"/>
    </source>
</evidence>
<proteinExistence type="predicted"/>
<sequence length="192" mass="20172">MTTAETTRSGVSSSGASGSLNKEELKADADRLKDTAQGRVSDEAKKRKSQATQTARSASDALEKAAGELERDENAPGWLSSAFRETAKSVERFAGSVDGRSPEQIGREASRFARQHPGSFLAASAAAGFAAARFLRAGADYREHHPQDGSSSSGSENMTGGSRSGEMAEGRFASEAYATQRGFGKTQGGMVR</sequence>
<feature type="compositionally biased region" description="Basic and acidic residues" evidence="1">
    <location>
        <begin position="21"/>
        <end position="45"/>
    </location>
</feature>
<dbReference type="EMBL" id="JAVAIL010000001">
    <property type="protein sequence ID" value="MDP4538498.1"/>
    <property type="molecule type" value="Genomic_DNA"/>
</dbReference>
<accession>A0ABT9H5B7</accession>